<keyword evidence="3" id="KW-1185">Reference proteome</keyword>
<dbReference type="EMBL" id="JAVFWL010000002">
    <property type="protein sequence ID" value="KAK6738755.1"/>
    <property type="molecule type" value="Genomic_DNA"/>
</dbReference>
<keyword evidence="1" id="KW-0812">Transmembrane</keyword>
<accession>A0ABR1CLB7</accession>
<evidence type="ECO:0000313" key="3">
    <source>
        <dbReference type="Proteomes" id="UP001303046"/>
    </source>
</evidence>
<sequence length="104" mass="11489">MWIPIISANISSYSLCPTSPDHGNFGIQIALIHVLWNGIAMILTWLRCKCFERFPAVSMCLLPEVATAYPEELGKCAPTASLECCVNDRCKPTCYWTCAVSSTL</sequence>
<name>A0ABR1CLB7_NECAM</name>
<dbReference type="Proteomes" id="UP001303046">
    <property type="component" value="Unassembled WGS sequence"/>
</dbReference>
<organism evidence="2 3">
    <name type="scientific">Necator americanus</name>
    <name type="common">Human hookworm</name>
    <dbReference type="NCBI Taxonomy" id="51031"/>
    <lineage>
        <taxon>Eukaryota</taxon>
        <taxon>Metazoa</taxon>
        <taxon>Ecdysozoa</taxon>
        <taxon>Nematoda</taxon>
        <taxon>Chromadorea</taxon>
        <taxon>Rhabditida</taxon>
        <taxon>Rhabditina</taxon>
        <taxon>Rhabditomorpha</taxon>
        <taxon>Strongyloidea</taxon>
        <taxon>Ancylostomatidae</taxon>
        <taxon>Bunostominae</taxon>
        <taxon>Necator</taxon>
    </lineage>
</organism>
<feature type="transmembrane region" description="Helical" evidence="1">
    <location>
        <begin position="25"/>
        <end position="46"/>
    </location>
</feature>
<evidence type="ECO:0000313" key="2">
    <source>
        <dbReference type="EMBL" id="KAK6738755.1"/>
    </source>
</evidence>
<keyword evidence="1" id="KW-0472">Membrane</keyword>
<evidence type="ECO:0000256" key="1">
    <source>
        <dbReference type="SAM" id="Phobius"/>
    </source>
</evidence>
<gene>
    <name evidence="2" type="primary">Necator_chrII.g8498</name>
    <name evidence="2" type="ORF">RB195_020704</name>
</gene>
<proteinExistence type="predicted"/>
<protein>
    <recommendedName>
        <fullName evidence="4">WAP domain-containing protein</fullName>
    </recommendedName>
</protein>
<comment type="caution">
    <text evidence="2">The sequence shown here is derived from an EMBL/GenBank/DDBJ whole genome shotgun (WGS) entry which is preliminary data.</text>
</comment>
<evidence type="ECO:0008006" key="4">
    <source>
        <dbReference type="Google" id="ProtNLM"/>
    </source>
</evidence>
<keyword evidence="1" id="KW-1133">Transmembrane helix</keyword>
<reference evidence="2 3" key="1">
    <citation type="submission" date="2023-08" db="EMBL/GenBank/DDBJ databases">
        <title>A Necator americanus chromosomal reference genome.</title>
        <authorList>
            <person name="Ilik V."/>
            <person name="Petrzelkova K.J."/>
            <person name="Pardy F."/>
            <person name="Fuh T."/>
            <person name="Niatou-Singa F.S."/>
            <person name="Gouil Q."/>
            <person name="Baker L."/>
            <person name="Ritchie M.E."/>
            <person name="Jex A.R."/>
            <person name="Gazzola D."/>
            <person name="Li H."/>
            <person name="Toshio Fujiwara R."/>
            <person name="Zhan B."/>
            <person name="Aroian R.V."/>
            <person name="Pafco B."/>
            <person name="Schwarz E.M."/>
        </authorList>
    </citation>
    <scope>NUCLEOTIDE SEQUENCE [LARGE SCALE GENOMIC DNA]</scope>
    <source>
        <strain evidence="2 3">Aroian</strain>
        <tissue evidence="2">Whole animal</tissue>
    </source>
</reference>